<comment type="caution">
    <text evidence="2">The sequence shown here is derived from an EMBL/GenBank/DDBJ whole genome shotgun (WGS) entry which is preliminary data.</text>
</comment>
<dbReference type="EMBL" id="JAGVWE010000004">
    <property type="protein sequence ID" value="MBS3063069.1"/>
    <property type="molecule type" value="Genomic_DNA"/>
</dbReference>
<dbReference type="Proteomes" id="UP000678237">
    <property type="component" value="Unassembled WGS sequence"/>
</dbReference>
<organism evidence="2 3">
    <name type="scientific">Candidatus Iainarchaeum sp</name>
    <dbReference type="NCBI Taxonomy" id="3101447"/>
    <lineage>
        <taxon>Archaea</taxon>
        <taxon>Candidatus Iainarchaeota</taxon>
        <taxon>Candidatus Iainarchaeia</taxon>
        <taxon>Candidatus Iainarchaeales</taxon>
        <taxon>Candidatus Iainarchaeaceae</taxon>
        <taxon>Candidatus Iainarchaeum</taxon>
    </lineage>
</organism>
<feature type="region of interest" description="Disordered" evidence="1">
    <location>
        <begin position="1"/>
        <end position="32"/>
    </location>
</feature>
<dbReference type="AlphaFoldDB" id="A0A8T4LBR2"/>
<name>A0A8T4LBR2_9ARCH</name>
<evidence type="ECO:0000313" key="2">
    <source>
        <dbReference type="EMBL" id="MBS3063069.1"/>
    </source>
</evidence>
<proteinExistence type="predicted"/>
<accession>A0A8T4LBR2</accession>
<feature type="compositionally biased region" description="Basic residues" evidence="1">
    <location>
        <begin position="8"/>
        <end position="19"/>
    </location>
</feature>
<sequence length="166" mass="18900">MGRLWKSGARKNRNPKPLKRAPTAHGRRAAGPSNYRRMKRVGMLRPTARAAVEARLAESGKRQVVATHQASYDHMVRDLKALQAEERELAIQGTLSMGTNRYNQVIAEIRRLQALLPQARRMLAEERRGVTDLLTGHPSFEDVLSRRTIQGDALLRELAKIRKEFR</sequence>
<evidence type="ECO:0000256" key="1">
    <source>
        <dbReference type="SAM" id="MobiDB-lite"/>
    </source>
</evidence>
<evidence type="ECO:0000313" key="3">
    <source>
        <dbReference type="Proteomes" id="UP000678237"/>
    </source>
</evidence>
<reference evidence="2" key="1">
    <citation type="submission" date="2021-03" db="EMBL/GenBank/DDBJ databases">
        <authorList>
            <person name="Jaffe A."/>
        </authorList>
    </citation>
    <scope>NUCLEOTIDE SEQUENCE</scope>
    <source>
        <strain evidence="2">RIFCSPLOWO2_01_FULL_58_19</strain>
    </source>
</reference>
<reference evidence="2" key="2">
    <citation type="submission" date="2021-05" db="EMBL/GenBank/DDBJ databases">
        <title>Protein family content uncovers lineage relationships and bacterial pathway maintenance mechanisms in DPANN archaea.</title>
        <authorList>
            <person name="Castelle C.J."/>
            <person name="Meheust R."/>
            <person name="Jaffe A.L."/>
            <person name="Seitz K."/>
            <person name="Gong X."/>
            <person name="Baker B.J."/>
            <person name="Banfield J.F."/>
        </authorList>
    </citation>
    <scope>NUCLEOTIDE SEQUENCE</scope>
    <source>
        <strain evidence="2">RIFCSPLOWO2_01_FULL_58_19</strain>
    </source>
</reference>
<protein>
    <submittedName>
        <fullName evidence="2">Uncharacterized protein</fullName>
    </submittedName>
</protein>
<gene>
    <name evidence="2" type="ORF">J4203_04300</name>
</gene>